<dbReference type="Gene3D" id="3.20.20.210">
    <property type="match status" value="1"/>
</dbReference>
<dbReference type="Proteomes" id="UP001500467">
    <property type="component" value="Unassembled WGS sequence"/>
</dbReference>
<gene>
    <name evidence="3" type="ORF">GCM10009675_24070</name>
</gene>
<accession>A0ABP4FWV3</accession>
<evidence type="ECO:0000256" key="1">
    <source>
        <dbReference type="SAM" id="MobiDB-lite"/>
    </source>
</evidence>
<dbReference type="Pfam" id="PF01717">
    <property type="entry name" value="Meth_synt_2"/>
    <property type="match status" value="1"/>
</dbReference>
<name>A0ABP4FWV3_9PSEU</name>
<dbReference type="InterPro" id="IPR002629">
    <property type="entry name" value="Met_Synth_C/arc"/>
</dbReference>
<dbReference type="InterPro" id="IPR038071">
    <property type="entry name" value="UROD/MetE-like_sf"/>
</dbReference>
<dbReference type="EMBL" id="BAAALM010000007">
    <property type="protein sequence ID" value="GAA1204762.1"/>
    <property type="molecule type" value="Genomic_DNA"/>
</dbReference>
<proteinExistence type="predicted"/>
<sequence length="416" mass="43538">MIRLVLLTDGGDSATAHVPGEGRRGHFPVESPGAERLAELLTGPGRSREAGRSASTGARDTATGRWETIGSVEQRVWPSGVATGIGSMPGTDIAEAAAIVFGELPDLPHIPELPDRGVGADLLGRTAGMLVDIAVDVVPTAYRITGRPGRHHRRAVDLRRWDVDAVTEAADRAGGTPWAVKTQVAGPWTTAAGIELARGRRVLTDHGATRDVVESLLEGIAAHVAELSQRTGSGVVVQFDEPLLPDVLAGALPTPSGYGTVDAVPEPEARELLHHVITRAAEITGNPVVVHCCGRRPPVALLRAAGAHAIALDATLLDGAPGSLLDELGEAWDTGVQLGLGLIPAEPPAVWPDLARVARPALDLVDRLGFNRSILAERALVTPTCGLAGATGGWLRRALALSRDVGRAFVEPPERW</sequence>
<feature type="region of interest" description="Disordered" evidence="1">
    <location>
        <begin position="42"/>
        <end position="62"/>
    </location>
</feature>
<keyword evidence="4" id="KW-1185">Reference proteome</keyword>
<feature type="domain" description="Cobalamin-independent methionine synthase MetE C-terminal/archaeal" evidence="2">
    <location>
        <begin position="83"/>
        <end position="406"/>
    </location>
</feature>
<dbReference type="SUPFAM" id="SSF51726">
    <property type="entry name" value="UROD/MetE-like"/>
    <property type="match status" value="1"/>
</dbReference>
<evidence type="ECO:0000259" key="2">
    <source>
        <dbReference type="Pfam" id="PF01717"/>
    </source>
</evidence>
<reference evidence="4" key="1">
    <citation type="journal article" date="2019" name="Int. J. Syst. Evol. Microbiol.">
        <title>The Global Catalogue of Microorganisms (GCM) 10K type strain sequencing project: providing services to taxonomists for standard genome sequencing and annotation.</title>
        <authorList>
            <consortium name="The Broad Institute Genomics Platform"/>
            <consortium name="The Broad Institute Genome Sequencing Center for Infectious Disease"/>
            <person name="Wu L."/>
            <person name="Ma J."/>
        </authorList>
    </citation>
    <scope>NUCLEOTIDE SEQUENCE [LARGE SCALE GENOMIC DNA]</scope>
    <source>
        <strain evidence="4">JCM 13022</strain>
    </source>
</reference>
<protein>
    <submittedName>
        <fullName evidence="3">Methionine synthase</fullName>
    </submittedName>
</protein>
<comment type="caution">
    <text evidence="3">The sequence shown here is derived from an EMBL/GenBank/DDBJ whole genome shotgun (WGS) entry which is preliminary data.</text>
</comment>
<evidence type="ECO:0000313" key="4">
    <source>
        <dbReference type="Proteomes" id="UP001500467"/>
    </source>
</evidence>
<evidence type="ECO:0000313" key="3">
    <source>
        <dbReference type="EMBL" id="GAA1204762.1"/>
    </source>
</evidence>
<organism evidence="3 4">
    <name type="scientific">Prauserella alba</name>
    <dbReference type="NCBI Taxonomy" id="176898"/>
    <lineage>
        <taxon>Bacteria</taxon>
        <taxon>Bacillati</taxon>
        <taxon>Actinomycetota</taxon>
        <taxon>Actinomycetes</taxon>
        <taxon>Pseudonocardiales</taxon>
        <taxon>Pseudonocardiaceae</taxon>
        <taxon>Prauserella</taxon>
    </lineage>
</organism>